<keyword evidence="2" id="KW-1133">Transmembrane helix</keyword>
<sequence>MAVDKQANKMVELMKTLATLCLLLFVLYPLRVSSEIRINEVKFWGDDQFVELKNIDVTAAVPLAGNFSLISIEEPILPGEILEVYQVINISNVAEIEAGGVVAINVSFPDDGVFNSNQTVIGVVLIKHTEGETELKKGDNVTVENQEHALVFTHDTDNPLTLLSYLIKHTLDHTVDLKKDINDSLGRCTDDILFILMTPSKGKENICATGATTAVQTTVTSLSTVVTEATTNDTTPVAATTDTNDGTATPSVTSTTSTSAMTPTTNASAVIDITTVATTGKTAIVILPTNATVKPTTVKPVYESIMNINELNLLMEEKNPFIELLGPINHQFVDETMRMEIIGGTSGSTLFNIPINKTDAQGLFLVDNLPQINETSLVIVLYNQMQTSKEWLDILMISVDGNLNASVFEKYKKPFSQQIFVFNSSKIEFKDEKIAISKCKDIGGFSKRDSRNYMLAYSTKNQPNNCTTYYHAKVQLKLTDANCSIFNDPKQKKKLIDVIVKGVGMKCQCGISSYSFQEPSIFCGSVVLDANLRTVTKVENEYYLNAFREFVKNTKGLTVGTKSYQIDNTCFEDCIKKPGPGQNTGKGNNISTTVIVVVTCVLVFLIIVVVVILYLKKKRNGLLQFSMVRLEEDNGLLMDDTKGVRFREGSAIII</sequence>
<keyword evidence="4" id="KW-1185">Reference proteome</keyword>
<evidence type="ECO:0000313" key="4">
    <source>
        <dbReference type="Proteomes" id="UP001347796"/>
    </source>
</evidence>
<dbReference type="EMBL" id="JAZGQO010000007">
    <property type="protein sequence ID" value="KAK6181189.1"/>
    <property type="molecule type" value="Genomic_DNA"/>
</dbReference>
<dbReference type="PANTHER" id="PTHR37397">
    <property type="entry name" value="SI:CH211-183D21.1"/>
    <property type="match status" value="1"/>
</dbReference>
<name>A0AAN8JW17_PATCE</name>
<organism evidence="3 4">
    <name type="scientific">Patella caerulea</name>
    <name type="common">Rayed Mediterranean limpet</name>
    <dbReference type="NCBI Taxonomy" id="87958"/>
    <lineage>
        <taxon>Eukaryota</taxon>
        <taxon>Metazoa</taxon>
        <taxon>Spiralia</taxon>
        <taxon>Lophotrochozoa</taxon>
        <taxon>Mollusca</taxon>
        <taxon>Gastropoda</taxon>
        <taxon>Patellogastropoda</taxon>
        <taxon>Patelloidea</taxon>
        <taxon>Patellidae</taxon>
        <taxon>Patella</taxon>
    </lineage>
</organism>
<reference evidence="3 4" key="1">
    <citation type="submission" date="2024-01" db="EMBL/GenBank/DDBJ databases">
        <title>The genome of the rayed Mediterranean limpet Patella caerulea (Linnaeus, 1758).</title>
        <authorList>
            <person name="Anh-Thu Weber A."/>
            <person name="Halstead-Nussloch G."/>
        </authorList>
    </citation>
    <scope>NUCLEOTIDE SEQUENCE [LARGE SCALE GENOMIC DNA]</scope>
    <source>
        <strain evidence="3">AATW-2023a</strain>
        <tissue evidence="3">Whole specimen</tissue>
    </source>
</reference>
<dbReference type="PANTHER" id="PTHR37397:SF1">
    <property type="entry name" value="LTD DOMAIN-CONTAINING PROTEIN"/>
    <property type="match status" value="1"/>
</dbReference>
<gene>
    <name evidence="3" type="ORF">SNE40_009102</name>
</gene>
<proteinExistence type="predicted"/>
<dbReference type="AlphaFoldDB" id="A0AAN8JW17"/>
<dbReference type="Proteomes" id="UP001347796">
    <property type="component" value="Unassembled WGS sequence"/>
</dbReference>
<feature type="transmembrane region" description="Helical" evidence="2">
    <location>
        <begin position="594"/>
        <end position="615"/>
    </location>
</feature>
<feature type="region of interest" description="Disordered" evidence="1">
    <location>
        <begin position="235"/>
        <end position="261"/>
    </location>
</feature>
<evidence type="ECO:0000256" key="2">
    <source>
        <dbReference type="SAM" id="Phobius"/>
    </source>
</evidence>
<accession>A0AAN8JW17</accession>
<keyword evidence="2" id="KW-0812">Transmembrane</keyword>
<evidence type="ECO:0000256" key="1">
    <source>
        <dbReference type="SAM" id="MobiDB-lite"/>
    </source>
</evidence>
<keyword evidence="2" id="KW-0472">Membrane</keyword>
<evidence type="ECO:0000313" key="3">
    <source>
        <dbReference type="EMBL" id="KAK6181189.1"/>
    </source>
</evidence>
<protein>
    <submittedName>
        <fullName evidence="3">Uncharacterized protein</fullName>
    </submittedName>
</protein>
<comment type="caution">
    <text evidence="3">The sequence shown here is derived from an EMBL/GenBank/DDBJ whole genome shotgun (WGS) entry which is preliminary data.</text>
</comment>